<dbReference type="InterPro" id="IPR018524">
    <property type="entry name" value="DNA/RNA_endonuclease_AS"/>
</dbReference>
<dbReference type="InterPro" id="IPR020821">
    <property type="entry name" value="ENPP1-3/EXOG-like_nuc-like"/>
</dbReference>
<evidence type="ECO:0000259" key="8">
    <source>
        <dbReference type="SMART" id="SM00892"/>
    </source>
</evidence>
<dbReference type="InterPro" id="IPR044929">
    <property type="entry name" value="DNA/RNA_non-sp_Endonuclease_sf"/>
</dbReference>
<reference evidence="9" key="1">
    <citation type="submission" date="2025-08" db="UniProtKB">
        <authorList>
            <consortium name="Ensembl"/>
        </authorList>
    </citation>
    <scope>IDENTIFICATION</scope>
</reference>
<evidence type="ECO:0000256" key="2">
    <source>
        <dbReference type="ARBA" id="ARBA00010052"/>
    </source>
</evidence>
<keyword evidence="3" id="KW-0540">Nuclease</keyword>
<evidence type="ECO:0000313" key="10">
    <source>
        <dbReference type="Proteomes" id="UP000261600"/>
    </source>
</evidence>
<evidence type="ECO:0000313" key="9">
    <source>
        <dbReference type="Ensembl" id="ENSMALP00000002324.1"/>
    </source>
</evidence>
<evidence type="ECO:0000256" key="5">
    <source>
        <dbReference type="ARBA" id="ARBA00022759"/>
    </source>
</evidence>
<dbReference type="Pfam" id="PF01223">
    <property type="entry name" value="Endonuclease_NS"/>
    <property type="match status" value="1"/>
</dbReference>
<dbReference type="SUPFAM" id="SSF54060">
    <property type="entry name" value="His-Me finger endonucleases"/>
    <property type="match status" value="1"/>
</dbReference>
<evidence type="ECO:0000256" key="4">
    <source>
        <dbReference type="ARBA" id="ARBA00022723"/>
    </source>
</evidence>
<keyword evidence="6" id="KW-0460">Magnesium</keyword>
<evidence type="ECO:0000256" key="6">
    <source>
        <dbReference type="ARBA" id="ARBA00022842"/>
    </source>
</evidence>
<accession>A0A3Q3IGK8</accession>
<keyword evidence="5" id="KW-0255">Endonuclease</keyword>
<dbReference type="GO" id="GO:0016787">
    <property type="term" value="F:hydrolase activity"/>
    <property type="evidence" value="ECO:0007669"/>
    <property type="project" value="InterPro"/>
</dbReference>
<organism evidence="9 10">
    <name type="scientific">Monopterus albus</name>
    <name type="common">Swamp eel</name>
    <dbReference type="NCBI Taxonomy" id="43700"/>
    <lineage>
        <taxon>Eukaryota</taxon>
        <taxon>Metazoa</taxon>
        <taxon>Chordata</taxon>
        <taxon>Craniata</taxon>
        <taxon>Vertebrata</taxon>
        <taxon>Euteleostomi</taxon>
        <taxon>Actinopterygii</taxon>
        <taxon>Neopterygii</taxon>
        <taxon>Teleostei</taxon>
        <taxon>Neoteleostei</taxon>
        <taxon>Acanthomorphata</taxon>
        <taxon>Anabantaria</taxon>
        <taxon>Synbranchiformes</taxon>
        <taxon>Synbranchidae</taxon>
        <taxon>Monopterus</taxon>
    </lineage>
</organism>
<feature type="domain" description="DNA/RNA non-specific endonuclease/pyrophosphatase/phosphodiesterase" evidence="8">
    <location>
        <begin position="61"/>
        <end position="235"/>
    </location>
</feature>
<proteinExistence type="inferred from homology"/>
<evidence type="ECO:0000259" key="7">
    <source>
        <dbReference type="SMART" id="SM00477"/>
    </source>
</evidence>
<dbReference type="InterPro" id="IPR039015">
    <property type="entry name" value="ENDOD1"/>
</dbReference>
<dbReference type="InterPro" id="IPR044925">
    <property type="entry name" value="His-Me_finger_sf"/>
</dbReference>
<dbReference type="GO" id="GO:0046872">
    <property type="term" value="F:metal ion binding"/>
    <property type="evidence" value="ECO:0007669"/>
    <property type="project" value="UniProtKB-KW"/>
</dbReference>
<keyword evidence="5" id="KW-0378">Hydrolase</keyword>
<dbReference type="InterPro" id="IPR001604">
    <property type="entry name" value="Endo_G_ENPP1-like_dom"/>
</dbReference>
<dbReference type="GO" id="GO:0004519">
    <property type="term" value="F:endonuclease activity"/>
    <property type="evidence" value="ECO:0007669"/>
    <property type="project" value="UniProtKB-KW"/>
</dbReference>
<dbReference type="SMART" id="SM00892">
    <property type="entry name" value="Endonuclease_NS"/>
    <property type="match status" value="1"/>
</dbReference>
<feature type="domain" description="ENPP1-3/EXOG-like endonuclease/phosphodiesterase" evidence="7">
    <location>
        <begin position="73"/>
        <end position="235"/>
    </location>
</feature>
<sequence length="242" mass="28068">MEHIFEISSELVFVFHKTFVRIVAMEEIMHFLEASETAHLWNCSQRNFPLNVCLNILIYFGKKIYKTVSGTLSVGLSECFNLCSLNTNNMIDKRLQNQASNQDYKNTSYDRGHLFPSGHACDINEKISTFTLTNIILQVPRFNQGIWNKMETCVKCVLKRFCSTESYVVTGAMEGKESLKNWVNIPSKLWSAFCCYSQKEKKWLTSAHWGYNSKSQVKYLPTKTLQQLKDELKIQVKEILIF</sequence>
<evidence type="ECO:0000256" key="3">
    <source>
        <dbReference type="ARBA" id="ARBA00022722"/>
    </source>
</evidence>
<keyword evidence="10" id="KW-1185">Reference proteome</keyword>
<reference evidence="9" key="2">
    <citation type="submission" date="2025-09" db="UniProtKB">
        <authorList>
            <consortium name="Ensembl"/>
        </authorList>
    </citation>
    <scope>IDENTIFICATION</scope>
</reference>
<comment type="similarity">
    <text evidence="2">Belongs to the DNA/RNA non-specific endonuclease family.</text>
</comment>
<dbReference type="Proteomes" id="UP000261600">
    <property type="component" value="Unplaced"/>
</dbReference>
<dbReference type="PROSITE" id="PS01070">
    <property type="entry name" value="NUCLEASE_NON_SPEC"/>
    <property type="match status" value="1"/>
</dbReference>
<keyword evidence="4" id="KW-0479">Metal-binding</keyword>
<evidence type="ECO:0000256" key="1">
    <source>
        <dbReference type="ARBA" id="ARBA00001946"/>
    </source>
</evidence>
<dbReference type="Ensembl" id="ENSMALT00000002388.1">
    <property type="protein sequence ID" value="ENSMALP00000002324.1"/>
    <property type="gene ID" value="ENSMALG00000001742.1"/>
</dbReference>
<protein>
    <submittedName>
        <fullName evidence="9">Uncharacterized protein</fullName>
    </submittedName>
</protein>
<comment type="cofactor">
    <cofactor evidence="1">
        <name>Mg(2+)</name>
        <dbReference type="ChEBI" id="CHEBI:18420"/>
    </cofactor>
</comment>
<name>A0A3Q3IGK8_MONAL</name>
<dbReference type="AlphaFoldDB" id="A0A3Q3IGK8"/>
<dbReference type="PANTHER" id="PTHR21472">
    <property type="entry name" value="ENDONUCLEASE DOMAIN-CONTAINING 1 PROTEIN ENDOD1"/>
    <property type="match status" value="1"/>
</dbReference>
<dbReference type="GO" id="GO:0003676">
    <property type="term" value="F:nucleic acid binding"/>
    <property type="evidence" value="ECO:0007669"/>
    <property type="project" value="InterPro"/>
</dbReference>
<dbReference type="Gene3D" id="3.40.570.10">
    <property type="entry name" value="Extracellular Endonuclease, subunit A"/>
    <property type="match status" value="1"/>
</dbReference>
<dbReference type="PANTHER" id="PTHR21472:SF15">
    <property type="entry name" value="ENDONUCLEASE DOMAIN-CONTAINING 1 PROTEIN-RELATED"/>
    <property type="match status" value="1"/>
</dbReference>
<dbReference type="SMART" id="SM00477">
    <property type="entry name" value="NUC"/>
    <property type="match status" value="1"/>
</dbReference>